<proteinExistence type="predicted"/>
<evidence type="ECO:0000313" key="3">
    <source>
        <dbReference type="Proteomes" id="UP000292507"/>
    </source>
</evidence>
<organism evidence="2 3">
    <name type="scientific">Blastococcus saxobsidens</name>
    <dbReference type="NCBI Taxonomy" id="138336"/>
    <lineage>
        <taxon>Bacteria</taxon>
        <taxon>Bacillati</taxon>
        <taxon>Actinomycetota</taxon>
        <taxon>Actinomycetes</taxon>
        <taxon>Geodermatophilales</taxon>
        <taxon>Geodermatophilaceae</taxon>
        <taxon>Blastococcus</taxon>
    </lineage>
</organism>
<evidence type="ECO:0000256" key="1">
    <source>
        <dbReference type="SAM" id="Phobius"/>
    </source>
</evidence>
<keyword evidence="3" id="KW-1185">Reference proteome</keyword>
<comment type="caution">
    <text evidence="2">The sequence shown here is derived from an EMBL/GenBank/DDBJ whole genome shotgun (WGS) entry which is preliminary data.</text>
</comment>
<evidence type="ECO:0000313" key="2">
    <source>
        <dbReference type="EMBL" id="RZU31504.1"/>
    </source>
</evidence>
<protein>
    <submittedName>
        <fullName evidence="2">Uncharacterized protein</fullName>
    </submittedName>
</protein>
<accession>A0A4Q7Y511</accession>
<gene>
    <name evidence="2" type="ORF">BKA19_1170</name>
</gene>
<keyword evidence="1" id="KW-1133">Transmembrane helix</keyword>
<dbReference type="EMBL" id="SHKV01000001">
    <property type="protein sequence ID" value="RZU31504.1"/>
    <property type="molecule type" value="Genomic_DNA"/>
</dbReference>
<reference evidence="2 3" key="1">
    <citation type="submission" date="2019-02" db="EMBL/GenBank/DDBJ databases">
        <title>Sequencing the genomes of 1000 actinobacteria strains.</title>
        <authorList>
            <person name="Klenk H.-P."/>
        </authorList>
    </citation>
    <scope>NUCLEOTIDE SEQUENCE [LARGE SCALE GENOMIC DNA]</scope>
    <source>
        <strain evidence="2 3">DSM 44509</strain>
    </source>
</reference>
<dbReference type="AlphaFoldDB" id="A0A4Q7Y511"/>
<sequence>MRVLGPLFLLVLFAPHVAFVSWQDLATTLPGAAFAFVAALLFLAGCLRQARAGRRWLADPPGPPRD</sequence>
<feature type="transmembrane region" description="Helical" evidence="1">
    <location>
        <begin position="28"/>
        <end position="47"/>
    </location>
</feature>
<keyword evidence="1" id="KW-0812">Transmembrane</keyword>
<keyword evidence="1" id="KW-0472">Membrane</keyword>
<name>A0A4Q7Y511_9ACTN</name>
<dbReference type="Proteomes" id="UP000292507">
    <property type="component" value="Unassembled WGS sequence"/>
</dbReference>